<dbReference type="SUPFAM" id="SSF46894">
    <property type="entry name" value="C-terminal effector domain of the bipartite response regulators"/>
    <property type="match status" value="1"/>
</dbReference>
<dbReference type="InterPro" id="IPR051677">
    <property type="entry name" value="AfsR-DnrI-RedD_regulator"/>
</dbReference>
<dbReference type="AlphaFoldDB" id="A0A1K1SR22"/>
<keyword evidence="4" id="KW-0804">Transcription</keyword>
<dbReference type="SUPFAM" id="SSF48452">
    <property type="entry name" value="TPR-like"/>
    <property type="match status" value="1"/>
</dbReference>
<evidence type="ECO:0000256" key="3">
    <source>
        <dbReference type="ARBA" id="ARBA00023125"/>
    </source>
</evidence>
<dbReference type="SMART" id="SM00382">
    <property type="entry name" value="AAA"/>
    <property type="match status" value="1"/>
</dbReference>
<evidence type="ECO:0000259" key="7">
    <source>
        <dbReference type="PROSITE" id="PS51755"/>
    </source>
</evidence>
<name>A0A1K1SR22_9PSEU</name>
<sequence>MAAATDSTSSPPRPAKLVNGPPLRHLADRVRFHLLGPVEVVAGGRPVRIGGPKPQALLAALLTTPGRSVEMDHLVDAVWGDHPAGSARAMVQTYVSAIRVALAAAGAGDVLTRQGSGYRISVDDVEIDQHEFADTVVAARAALDAGEHRRAAAGLRGGLSLWRGAAFGGLGAGRLLAEAHRLDELRLTAIELRVTADLAGGEHEALIPELQHLVADHPFRERFWRSLMVALHRANRRADAMAAFSRVRDLLANELGVGPGAELRQTYQEILEDDVRLLAETRSAANVAVLPRQLPADAPAFTGRASEIARTIRRLHADGLAPVVIAGPPGIGKTALAVRVAHLIRQQFPDGQLFVDLRGYGPGQPLDTAEALSWLLGSLGVAPSRIPGSADERALLYRSLVADRRILVVVDDAAHADQVRPLLPGSASCAIIVTSRHSLRGLAAREEATVLTLEPLPAAESLQLLRGVVGTRAVNADPAAAARLADRCGHWPLALRIAAAQVCARPNPDIAAYLAELTGSSRLDTLAVADDDRAAMRAAFDSSYAALRPEDQELFRRLGQLPSPDVGGPQVAALTDGAAADVRSGLERLAAASLLKHAGAGCYRLHELLRAYAADLAERNTATADGSRSECAVLRFPGTALAAVATPQPCTR</sequence>
<protein>
    <submittedName>
        <fullName evidence="8">DNA-binding transcriptional activator of the SARP family</fullName>
    </submittedName>
</protein>
<evidence type="ECO:0000256" key="5">
    <source>
        <dbReference type="PROSITE-ProRule" id="PRU01091"/>
    </source>
</evidence>
<dbReference type="InterPro" id="IPR005158">
    <property type="entry name" value="BTAD"/>
</dbReference>
<dbReference type="PANTHER" id="PTHR35807">
    <property type="entry name" value="TRANSCRIPTIONAL REGULATOR REDD-RELATED"/>
    <property type="match status" value="1"/>
</dbReference>
<evidence type="ECO:0000256" key="4">
    <source>
        <dbReference type="ARBA" id="ARBA00023163"/>
    </source>
</evidence>
<reference evidence="9" key="1">
    <citation type="submission" date="2016-11" db="EMBL/GenBank/DDBJ databases">
        <authorList>
            <person name="Varghese N."/>
            <person name="Submissions S."/>
        </authorList>
    </citation>
    <scope>NUCLEOTIDE SEQUENCE [LARGE SCALE GENOMIC DNA]</scope>
    <source>
        <strain evidence="9">DSM 44671</strain>
    </source>
</reference>
<keyword evidence="9" id="KW-1185">Reference proteome</keyword>
<dbReference type="InterPro" id="IPR049945">
    <property type="entry name" value="AAA_22"/>
</dbReference>
<feature type="compositionally biased region" description="Polar residues" evidence="6">
    <location>
        <begin position="1"/>
        <end position="10"/>
    </location>
</feature>
<evidence type="ECO:0000313" key="9">
    <source>
        <dbReference type="Proteomes" id="UP000182740"/>
    </source>
</evidence>
<dbReference type="Gene3D" id="1.25.40.10">
    <property type="entry name" value="Tetratricopeptide repeat domain"/>
    <property type="match status" value="1"/>
</dbReference>
<gene>
    <name evidence="8" type="ORF">SAMN04489730_6497</name>
</gene>
<dbReference type="GO" id="GO:0006355">
    <property type="term" value="P:regulation of DNA-templated transcription"/>
    <property type="evidence" value="ECO:0007669"/>
    <property type="project" value="InterPro"/>
</dbReference>
<evidence type="ECO:0000256" key="6">
    <source>
        <dbReference type="SAM" id="MobiDB-lite"/>
    </source>
</evidence>
<feature type="region of interest" description="Disordered" evidence="6">
    <location>
        <begin position="1"/>
        <end position="21"/>
    </location>
</feature>
<dbReference type="RefSeq" id="WP_084743065.1">
    <property type="nucleotide sequence ID" value="NZ_FPJG01000006.1"/>
</dbReference>
<evidence type="ECO:0000256" key="1">
    <source>
        <dbReference type="ARBA" id="ARBA00005820"/>
    </source>
</evidence>
<dbReference type="InterPro" id="IPR001867">
    <property type="entry name" value="OmpR/PhoB-type_DNA-bd"/>
</dbReference>
<feature type="domain" description="OmpR/PhoB-type" evidence="7">
    <location>
        <begin position="21"/>
        <end position="122"/>
    </location>
</feature>
<dbReference type="InterPro" id="IPR036388">
    <property type="entry name" value="WH-like_DNA-bd_sf"/>
</dbReference>
<dbReference type="InterPro" id="IPR011990">
    <property type="entry name" value="TPR-like_helical_dom_sf"/>
</dbReference>
<dbReference type="PANTHER" id="PTHR35807:SF1">
    <property type="entry name" value="TRANSCRIPTIONAL REGULATOR REDD"/>
    <property type="match status" value="1"/>
</dbReference>
<evidence type="ECO:0000313" key="8">
    <source>
        <dbReference type="EMBL" id="SFW86761.1"/>
    </source>
</evidence>
<feature type="DNA-binding region" description="OmpR/PhoB-type" evidence="5">
    <location>
        <begin position="21"/>
        <end position="122"/>
    </location>
</feature>
<dbReference type="GO" id="GO:0003677">
    <property type="term" value="F:DNA binding"/>
    <property type="evidence" value="ECO:0007669"/>
    <property type="project" value="UniProtKB-UniRule"/>
</dbReference>
<dbReference type="Pfam" id="PF00486">
    <property type="entry name" value="Trans_reg_C"/>
    <property type="match status" value="1"/>
</dbReference>
<dbReference type="InterPro" id="IPR016032">
    <property type="entry name" value="Sig_transdc_resp-reg_C-effctor"/>
</dbReference>
<accession>A0A1K1SR22</accession>
<keyword evidence="2" id="KW-0805">Transcription regulation</keyword>
<organism evidence="8 9">
    <name type="scientific">Amycolatopsis australiensis</name>
    <dbReference type="NCBI Taxonomy" id="546364"/>
    <lineage>
        <taxon>Bacteria</taxon>
        <taxon>Bacillati</taxon>
        <taxon>Actinomycetota</taxon>
        <taxon>Actinomycetes</taxon>
        <taxon>Pseudonocardiales</taxon>
        <taxon>Pseudonocardiaceae</taxon>
        <taxon>Amycolatopsis</taxon>
    </lineage>
</organism>
<dbReference type="InterPro" id="IPR003593">
    <property type="entry name" value="AAA+_ATPase"/>
</dbReference>
<dbReference type="Gene3D" id="3.40.50.300">
    <property type="entry name" value="P-loop containing nucleotide triphosphate hydrolases"/>
    <property type="match status" value="1"/>
</dbReference>
<dbReference type="SUPFAM" id="SSF52540">
    <property type="entry name" value="P-loop containing nucleoside triphosphate hydrolases"/>
    <property type="match status" value="1"/>
</dbReference>
<dbReference type="SMART" id="SM01043">
    <property type="entry name" value="BTAD"/>
    <property type="match status" value="1"/>
</dbReference>
<dbReference type="CDD" id="cd15831">
    <property type="entry name" value="BTAD"/>
    <property type="match status" value="1"/>
</dbReference>
<dbReference type="GO" id="GO:0043531">
    <property type="term" value="F:ADP binding"/>
    <property type="evidence" value="ECO:0007669"/>
    <property type="project" value="InterPro"/>
</dbReference>
<dbReference type="STRING" id="546364.SAMN04489730_6497"/>
<dbReference type="PROSITE" id="PS51755">
    <property type="entry name" value="OMPR_PHOB"/>
    <property type="match status" value="1"/>
</dbReference>
<dbReference type="OrthoDB" id="581105at2"/>
<dbReference type="GO" id="GO:0000160">
    <property type="term" value="P:phosphorelay signal transduction system"/>
    <property type="evidence" value="ECO:0007669"/>
    <property type="project" value="InterPro"/>
</dbReference>
<dbReference type="Pfam" id="PF03704">
    <property type="entry name" value="BTAD"/>
    <property type="match status" value="1"/>
</dbReference>
<dbReference type="Proteomes" id="UP000182740">
    <property type="component" value="Unassembled WGS sequence"/>
</dbReference>
<dbReference type="Pfam" id="PF13401">
    <property type="entry name" value="AAA_22"/>
    <property type="match status" value="1"/>
</dbReference>
<keyword evidence="3 5" id="KW-0238">DNA-binding</keyword>
<dbReference type="SMART" id="SM00862">
    <property type="entry name" value="Trans_reg_C"/>
    <property type="match status" value="1"/>
</dbReference>
<dbReference type="PRINTS" id="PR00364">
    <property type="entry name" value="DISEASERSIST"/>
</dbReference>
<dbReference type="Gene3D" id="1.10.10.10">
    <property type="entry name" value="Winged helix-like DNA-binding domain superfamily/Winged helix DNA-binding domain"/>
    <property type="match status" value="1"/>
</dbReference>
<proteinExistence type="inferred from homology"/>
<evidence type="ECO:0000256" key="2">
    <source>
        <dbReference type="ARBA" id="ARBA00023015"/>
    </source>
</evidence>
<comment type="similarity">
    <text evidence="1">Belongs to the AfsR/DnrI/RedD regulatory family.</text>
</comment>
<dbReference type="InterPro" id="IPR027417">
    <property type="entry name" value="P-loop_NTPase"/>
</dbReference>
<dbReference type="EMBL" id="FPJG01000006">
    <property type="protein sequence ID" value="SFW86761.1"/>
    <property type="molecule type" value="Genomic_DNA"/>
</dbReference>